<dbReference type="AlphaFoldDB" id="X0YCD2"/>
<evidence type="ECO:0000256" key="1">
    <source>
        <dbReference type="SAM" id="Phobius"/>
    </source>
</evidence>
<feature type="non-terminal residue" evidence="3">
    <location>
        <position position="225"/>
    </location>
</feature>
<protein>
    <recommendedName>
        <fullName evidence="2">FtsX extracellular domain-containing protein</fullName>
    </recommendedName>
</protein>
<dbReference type="Gene3D" id="3.30.70.3040">
    <property type="match status" value="1"/>
</dbReference>
<evidence type="ECO:0000259" key="2">
    <source>
        <dbReference type="Pfam" id="PF18075"/>
    </source>
</evidence>
<dbReference type="InterPro" id="IPR004513">
    <property type="entry name" value="FtsX"/>
</dbReference>
<keyword evidence="1" id="KW-0472">Membrane</keyword>
<proteinExistence type="predicted"/>
<keyword evidence="1" id="KW-0812">Transmembrane</keyword>
<feature type="domain" description="FtsX extracellular" evidence="2">
    <location>
        <begin position="59"/>
        <end position="154"/>
    </location>
</feature>
<dbReference type="PANTHER" id="PTHR47755:SF1">
    <property type="entry name" value="CELL DIVISION PROTEIN FTSX"/>
    <property type="match status" value="1"/>
</dbReference>
<comment type="caution">
    <text evidence="3">The sequence shown here is derived from an EMBL/GenBank/DDBJ whole genome shotgun (WGS) entry which is preliminary data.</text>
</comment>
<feature type="transmembrane region" description="Helical" evidence="1">
    <location>
        <begin position="168"/>
        <end position="191"/>
    </location>
</feature>
<dbReference type="InterPro" id="IPR040690">
    <property type="entry name" value="FtsX_ECD"/>
</dbReference>
<dbReference type="GO" id="GO:0051301">
    <property type="term" value="P:cell division"/>
    <property type="evidence" value="ECO:0007669"/>
    <property type="project" value="InterPro"/>
</dbReference>
<feature type="transmembrane region" description="Helical" evidence="1">
    <location>
        <begin position="21"/>
        <end position="46"/>
    </location>
</feature>
<reference evidence="3" key="1">
    <citation type="journal article" date="2014" name="Front. Microbiol.">
        <title>High frequency of phylogenetically diverse reductive dehalogenase-homologous genes in deep subseafloor sedimentary metagenomes.</title>
        <authorList>
            <person name="Kawai M."/>
            <person name="Futagami T."/>
            <person name="Toyoda A."/>
            <person name="Takaki Y."/>
            <person name="Nishi S."/>
            <person name="Hori S."/>
            <person name="Arai W."/>
            <person name="Tsubouchi T."/>
            <person name="Morono Y."/>
            <person name="Uchiyama I."/>
            <person name="Ito T."/>
            <person name="Fujiyama A."/>
            <person name="Inagaki F."/>
            <person name="Takami H."/>
        </authorList>
    </citation>
    <scope>NUCLEOTIDE SEQUENCE</scope>
    <source>
        <strain evidence="3">Expedition CK06-06</strain>
    </source>
</reference>
<organism evidence="3">
    <name type="scientific">marine sediment metagenome</name>
    <dbReference type="NCBI Taxonomy" id="412755"/>
    <lineage>
        <taxon>unclassified sequences</taxon>
        <taxon>metagenomes</taxon>
        <taxon>ecological metagenomes</taxon>
    </lineage>
</organism>
<name>X0YCD2_9ZZZZ</name>
<dbReference type="GO" id="GO:0016020">
    <property type="term" value="C:membrane"/>
    <property type="evidence" value="ECO:0007669"/>
    <property type="project" value="InterPro"/>
</dbReference>
<sequence>MIINKTRYCLSSVISNIQSNMLINITALTTITFTFVIFTTFLLLVINLSEFKKSWIERVHVLVYLNDKLNNDSINIINNSLKTHPEISLVKFVSKKEALKSLKDSLKGQDGILEYLNNNPLPNSFEINIKPEFLNIESIENLINKIDKIKGITDIEYGQKWLERFNGFFYFLKITAMTIGAFLFISSLFIISNTIKLMVYSRRDEIEIMKLVGSTGRFIKIPFYI</sequence>
<dbReference type="PANTHER" id="PTHR47755">
    <property type="entry name" value="CELL DIVISION PROTEIN FTSX"/>
    <property type="match status" value="1"/>
</dbReference>
<dbReference type="GO" id="GO:0032153">
    <property type="term" value="C:cell division site"/>
    <property type="evidence" value="ECO:0007669"/>
    <property type="project" value="TreeGrafter"/>
</dbReference>
<keyword evidence="1" id="KW-1133">Transmembrane helix</keyword>
<evidence type="ECO:0000313" key="3">
    <source>
        <dbReference type="EMBL" id="GAG53520.1"/>
    </source>
</evidence>
<dbReference type="Pfam" id="PF18075">
    <property type="entry name" value="FtsX_ECD"/>
    <property type="match status" value="1"/>
</dbReference>
<dbReference type="EMBL" id="BARS01051225">
    <property type="protein sequence ID" value="GAG53520.1"/>
    <property type="molecule type" value="Genomic_DNA"/>
</dbReference>
<gene>
    <name evidence="3" type="ORF">S01H1_76338</name>
</gene>
<accession>X0YCD2</accession>